<feature type="transmembrane region" description="Helical" evidence="1">
    <location>
        <begin position="53"/>
        <end position="73"/>
    </location>
</feature>
<name>A0A3E5HF63_BACT4</name>
<dbReference type="Proteomes" id="UP000500882">
    <property type="component" value="Chromosome"/>
</dbReference>
<dbReference type="Proteomes" id="UP000488521">
    <property type="component" value="Unassembled WGS sequence"/>
</dbReference>
<organism evidence="3 4">
    <name type="scientific">Bacteroides thetaiotaomicron</name>
    <dbReference type="NCBI Taxonomy" id="818"/>
    <lineage>
        <taxon>Bacteria</taxon>
        <taxon>Pseudomonadati</taxon>
        <taxon>Bacteroidota</taxon>
        <taxon>Bacteroidia</taxon>
        <taxon>Bacteroidales</taxon>
        <taxon>Bacteroidaceae</taxon>
        <taxon>Bacteroides</taxon>
    </lineage>
</organism>
<dbReference type="EMBL" id="WCRS01000024">
    <property type="protein sequence ID" value="KAB4469333.1"/>
    <property type="molecule type" value="Genomic_DNA"/>
</dbReference>
<evidence type="ECO:0000313" key="4">
    <source>
        <dbReference type="Proteomes" id="UP000488521"/>
    </source>
</evidence>
<reference evidence="2 5" key="2">
    <citation type="submission" date="2020-02" db="EMBL/GenBank/DDBJ databases">
        <title>Whole-genome sequencing and comparative analysis of the genomes of Bacteroides thetaiotaomicron and Escherichia coli isolated from a healthy resident in Vietnam.</title>
        <authorList>
            <person name="Mohsin M."/>
            <person name="Tanaka K."/>
            <person name="Kawahara R."/>
            <person name="Kondo S."/>
            <person name="Noguchi H."/>
            <person name="Motooka D."/>
            <person name="Nakamura S."/>
            <person name="Khong D.T."/>
            <person name="Nguyen T.N."/>
            <person name="Tran H.T."/>
            <person name="Yamamoto Y."/>
        </authorList>
    </citation>
    <scope>NUCLEOTIDE SEQUENCE [LARGE SCALE GENOMIC DNA]</scope>
    <source>
        <strain evidence="2 5">F9-2</strain>
    </source>
</reference>
<gene>
    <name evidence="2" type="ORF">BatF92_08950</name>
    <name evidence="3" type="ORF">GAN59_22210</name>
</gene>
<sequence length="183" mass="21541">MRSAQWDFNFHVCLKFNNDLPLGASSFFEYYIIKPIFFIAMIDLLISTFAMMGLTFLIGFFVAAVIKLIAYAADSFDFYSSHRLELLRLHRWRQHRQKVERLVRQMPLPDEGTLGDYREDFSRGINRNVSGYSGYYHGVSPGASEENLMDYYYPRDTREFFLKEEELAHVNKKNTKKSTTNKQ</sequence>
<protein>
    <submittedName>
        <fullName evidence="3">LapA family protein</fullName>
    </submittedName>
</protein>
<dbReference type="AlphaFoldDB" id="A0A3E5HF63"/>
<feature type="transmembrane region" description="Helical" evidence="1">
    <location>
        <begin position="27"/>
        <end position="46"/>
    </location>
</feature>
<evidence type="ECO:0000313" key="5">
    <source>
        <dbReference type="Proteomes" id="UP000500882"/>
    </source>
</evidence>
<reference evidence="3 4" key="1">
    <citation type="journal article" date="2019" name="Nat. Med.">
        <title>A library of human gut bacterial isolates paired with longitudinal multiomics data enables mechanistic microbiome research.</title>
        <authorList>
            <person name="Poyet M."/>
            <person name="Groussin M."/>
            <person name="Gibbons S.M."/>
            <person name="Avila-Pacheco J."/>
            <person name="Jiang X."/>
            <person name="Kearney S.M."/>
            <person name="Perrotta A.R."/>
            <person name="Berdy B."/>
            <person name="Zhao S."/>
            <person name="Lieberman T.D."/>
            <person name="Swanson P.K."/>
            <person name="Smith M."/>
            <person name="Roesemann S."/>
            <person name="Alexander J.E."/>
            <person name="Rich S.A."/>
            <person name="Livny J."/>
            <person name="Vlamakis H."/>
            <person name="Clish C."/>
            <person name="Bullock K."/>
            <person name="Deik A."/>
            <person name="Scott J."/>
            <person name="Pierce K.A."/>
            <person name="Xavier R.J."/>
            <person name="Alm E.J."/>
        </authorList>
    </citation>
    <scope>NUCLEOTIDE SEQUENCE [LARGE SCALE GENOMIC DNA]</scope>
    <source>
        <strain evidence="3 4">BIOML-A156</strain>
    </source>
</reference>
<proteinExistence type="predicted"/>
<accession>A0A3E5HF63</accession>
<dbReference type="EMBL" id="AP022660">
    <property type="protein sequence ID" value="BCA48953.1"/>
    <property type="molecule type" value="Genomic_DNA"/>
</dbReference>
<keyword evidence="1" id="KW-1133">Transmembrane helix</keyword>
<keyword evidence="1" id="KW-0812">Transmembrane</keyword>
<evidence type="ECO:0000313" key="3">
    <source>
        <dbReference type="EMBL" id="KAB4469333.1"/>
    </source>
</evidence>
<evidence type="ECO:0000256" key="1">
    <source>
        <dbReference type="SAM" id="Phobius"/>
    </source>
</evidence>
<keyword evidence="1" id="KW-0472">Membrane</keyword>
<evidence type="ECO:0000313" key="2">
    <source>
        <dbReference type="EMBL" id="BCA48953.1"/>
    </source>
</evidence>